<dbReference type="GO" id="GO:0020037">
    <property type="term" value="F:heme binding"/>
    <property type="evidence" value="ECO:0007669"/>
    <property type="project" value="InterPro"/>
</dbReference>
<keyword evidence="1 4" id="KW-0349">Heme</keyword>
<evidence type="ECO:0000256" key="3">
    <source>
        <dbReference type="ARBA" id="ARBA00023004"/>
    </source>
</evidence>
<organism evidence="8 9">
    <name type="scientific">Luteolibacter pohnpeiensis</name>
    <dbReference type="NCBI Taxonomy" id="454153"/>
    <lineage>
        <taxon>Bacteria</taxon>
        <taxon>Pseudomonadati</taxon>
        <taxon>Verrucomicrobiota</taxon>
        <taxon>Verrucomicrobiia</taxon>
        <taxon>Verrucomicrobiales</taxon>
        <taxon>Verrucomicrobiaceae</taxon>
        <taxon>Luteolibacter</taxon>
    </lineage>
</organism>
<keyword evidence="6" id="KW-0472">Membrane</keyword>
<dbReference type="PANTHER" id="PTHR35008:SF8">
    <property type="entry name" value="ALCOHOL DEHYDROGENASE CYTOCHROME C SUBUNIT"/>
    <property type="match status" value="1"/>
</dbReference>
<keyword evidence="9" id="KW-1185">Reference proteome</keyword>
<evidence type="ECO:0000259" key="7">
    <source>
        <dbReference type="PROSITE" id="PS51007"/>
    </source>
</evidence>
<dbReference type="PANTHER" id="PTHR35008">
    <property type="entry name" value="BLL4482 PROTEIN-RELATED"/>
    <property type="match status" value="1"/>
</dbReference>
<keyword evidence="6" id="KW-1133">Transmembrane helix</keyword>
<sequence length="251" mass="26637">MDPSRDKPFTRFTTFWWGLGTFLIFAVALGVIWFFNQKPAENMEEKAAEARYATKEEVFKAQTAELNPDEIKNAMAPTAKTLAASKPAAVEKPEQIVPGSPTALKIANQAPVDTSAVDAATNSDAPIDPAVMEIGKQQFMVCAACHGQNGEGTAAAPPLAGSEWVSGPVSNLVRIQLRGLAGPITVAGTDYNFPAGMAALSYQTDEQIAGVLTFIRNSFGNKASAVTPDQVTPLRSEVGKPQLSVDDLTKP</sequence>
<dbReference type="InterPro" id="IPR036909">
    <property type="entry name" value="Cyt_c-like_dom_sf"/>
</dbReference>
<reference evidence="8" key="1">
    <citation type="submission" date="2021-01" db="EMBL/GenBank/DDBJ databases">
        <title>Modified the classification status of verrucomicrobia.</title>
        <authorList>
            <person name="Feng X."/>
        </authorList>
    </citation>
    <scope>NUCLEOTIDE SEQUENCE</scope>
    <source>
        <strain evidence="8">KCTC 22041</strain>
    </source>
</reference>
<evidence type="ECO:0000256" key="1">
    <source>
        <dbReference type="ARBA" id="ARBA00022617"/>
    </source>
</evidence>
<dbReference type="Pfam" id="PF00034">
    <property type="entry name" value="Cytochrom_C"/>
    <property type="match status" value="1"/>
</dbReference>
<name>A0A934S7X3_9BACT</name>
<dbReference type="Proteomes" id="UP000603141">
    <property type="component" value="Unassembled WGS sequence"/>
</dbReference>
<dbReference type="SUPFAM" id="SSF46626">
    <property type="entry name" value="Cytochrome c"/>
    <property type="match status" value="1"/>
</dbReference>
<evidence type="ECO:0000313" key="9">
    <source>
        <dbReference type="Proteomes" id="UP000603141"/>
    </source>
</evidence>
<dbReference type="InterPro" id="IPR051459">
    <property type="entry name" value="Cytochrome_c-type_DH"/>
</dbReference>
<evidence type="ECO:0000256" key="2">
    <source>
        <dbReference type="ARBA" id="ARBA00022723"/>
    </source>
</evidence>
<gene>
    <name evidence="8" type="ORF">JIN85_18175</name>
</gene>
<dbReference type="EMBL" id="JAENIJ010000044">
    <property type="protein sequence ID" value="MBK1884351.1"/>
    <property type="molecule type" value="Genomic_DNA"/>
</dbReference>
<protein>
    <submittedName>
        <fullName evidence="8">C-type cytochrome</fullName>
    </submittedName>
</protein>
<feature type="region of interest" description="Disordered" evidence="5">
    <location>
        <begin position="229"/>
        <end position="251"/>
    </location>
</feature>
<dbReference type="PROSITE" id="PS51007">
    <property type="entry name" value="CYTC"/>
    <property type="match status" value="1"/>
</dbReference>
<dbReference type="RefSeq" id="WP_200273452.1">
    <property type="nucleotide sequence ID" value="NZ_JAENIJ010000044.1"/>
</dbReference>
<evidence type="ECO:0000256" key="6">
    <source>
        <dbReference type="SAM" id="Phobius"/>
    </source>
</evidence>
<keyword evidence="3 4" id="KW-0408">Iron</keyword>
<dbReference type="Gene3D" id="1.10.760.10">
    <property type="entry name" value="Cytochrome c-like domain"/>
    <property type="match status" value="1"/>
</dbReference>
<keyword evidence="2 4" id="KW-0479">Metal-binding</keyword>
<evidence type="ECO:0000256" key="5">
    <source>
        <dbReference type="SAM" id="MobiDB-lite"/>
    </source>
</evidence>
<dbReference type="AlphaFoldDB" id="A0A934S7X3"/>
<dbReference type="GO" id="GO:0046872">
    <property type="term" value="F:metal ion binding"/>
    <property type="evidence" value="ECO:0007669"/>
    <property type="project" value="UniProtKB-KW"/>
</dbReference>
<proteinExistence type="predicted"/>
<feature type="domain" description="Cytochrome c" evidence="7">
    <location>
        <begin position="130"/>
        <end position="219"/>
    </location>
</feature>
<dbReference type="GO" id="GO:0009055">
    <property type="term" value="F:electron transfer activity"/>
    <property type="evidence" value="ECO:0007669"/>
    <property type="project" value="InterPro"/>
</dbReference>
<evidence type="ECO:0000313" key="8">
    <source>
        <dbReference type="EMBL" id="MBK1884351.1"/>
    </source>
</evidence>
<evidence type="ECO:0000256" key="4">
    <source>
        <dbReference type="PROSITE-ProRule" id="PRU00433"/>
    </source>
</evidence>
<dbReference type="InterPro" id="IPR009056">
    <property type="entry name" value="Cyt_c-like_dom"/>
</dbReference>
<feature type="transmembrane region" description="Helical" evidence="6">
    <location>
        <begin position="15"/>
        <end position="36"/>
    </location>
</feature>
<accession>A0A934S7X3</accession>
<comment type="caution">
    <text evidence="8">The sequence shown here is derived from an EMBL/GenBank/DDBJ whole genome shotgun (WGS) entry which is preliminary data.</text>
</comment>
<keyword evidence="6" id="KW-0812">Transmembrane</keyword>